<dbReference type="GO" id="GO:0003824">
    <property type="term" value="F:catalytic activity"/>
    <property type="evidence" value="ECO:0007669"/>
    <property type="project" value="InterPro"/>
</dbReference>
<keyword evidence="4" id="KW-1185">Reference proteome</keyword>
<dbReference type="Pfam" id="PF00078">
    <property type="entry name" value="RVT_1"/>
    <property type="match status" value="1"/>
</dbReference>
<protein>
    <recommendedName>
        <fullName evidence="2">Reverse transcriptase domain-containing protein</fullName>
    </recommendedName>
</protein>
<dbReference type="PANTHER" id="PTHR19446">
    <property type="entry name" value="REVERSE TRANSCRIPTASES"/>
    <property type="match status" value="1"/>
</dbReference>
<dbReference type="InterPro" id="IPR036691">
    <property type="entry name" value="Endo/exonu/phosph_ase_sf"/>
</dbReference>
<sequence length="1078" mass="119211">MDYDNVELDYTSPTPEPLPDMEQHMNIDSQGTQVANAEDNVRREETADYDSGIAASTGEPVHGLNEIYTQPLELPPTSHVAAGDLPSQSRSGRRTAPLRSDRSLVRQTTATLERTAMAQNDPLPDAPPKRKRGGATKRTRLSPRTGPQHSDRAAHPLPARPPAPLPDRPVGIPPLPPSPSAMMSMVPPTTPLATAPGMSFQQPVAPMQLVGPAPPTPRVDIIQTYVQQITFLQGELVHMRRVTEQLQSELQAALQENRAFHSMVITRSMDLHFQHAVCDSGPQEVAPEFVDDSGPQEVAPEFVEGSSTSPMPASLPSQPSLLQRLGMGGLEGLVPSSLPLRYGDVSFPVPSTSLVDNFLSSISNDPCPSASAVYYSDPSRAVAPSVLSLSSDLLYHNTGTAAPSPNTPFVPPPYHSTLSIISWNLDGGLATALRSNDFVSIIRSCDIFLIQETHLACGDESRLHLLDEYIFLSHPRVYAGENDASDFRLSQNWGGVGAFIKRGIPFQELHDLCGPDFMAIQVHDHILFNAYILPPNTKTDISQWTDIHPWEAFQVALRRAADYNLPVLAFLDANARTCSLVPFHCAPFRHSPDAARPTPRGRQMLALCEDLDLVILNALQDVPGTHNRHTSFQSASRDDVRCSVVDYCLFPRSEVDKVLLFNVAERTGWSDHAALQLTMRIVGDDDESHILRKARTQLPTIPVTNDLDRMVDDLIQAHERPHASQARADARIRRHQLRQAGYRVQNHRGRTFKRYLQSSTLGKLCKVAKGTSASFWKFYNAISRPRASKAYGAHVTMEQLTDTFVPRMNPPDPETAGFDTDRLASDAAKAAEIPDITDPSANFPELQDFTITTEDVLEMKAHIRKKGLATSVGIDQTSKSFIIDADDDALRDLFNECLVRREMPQSWLKTLITAVPKKGKTADKVQNYRTVALESCLLKALTLIIHKRLTVVIESAGIIPPTQNGFRENHRVTNNAFLLRSLIDTATQNGDTLYVAFVDISNAFPSANHDSLWLKLNSYGLTGRYFDWIRMLYKRMTYIIAHNGEYSEEFRALAGVLIGDPLSLESVPVYISPRGRPI</sequence>
<dbReference type="SUPFAM" id="SSF56219">
    <property type="entry name" value="DNase I-like"/>
    <property type="match status" value="1"/>
</dbReference>
<comment type="caution">
    <text evidence="3">The sequence shown here is derived from an EMBL/GenBank/DDBJ whole genome shotgun (WGS) entry which is preliminary data.</text>
</comment>
<dbReference type="InterPro" id="IPR000477">
    <property type="entry name" value="RT_dom"/>
</dbReference>
<evidence type="ECO:0000313" key="4">
    <source>
        <dbReference type="Proteomes" id="UP000284706"/>
    </source>
</evidence>
<organism evidence="3 4">
    <name type="scientific">Gymnopilus dilepis</name>
    <dbReference type="NCBI Taxonomy" id="231916"/>
    <lineage>
        <taxon>Eukaryota</taxon>
        <taxon>Fungi</taxon>
        <taxon>Dikarya</taxon>
        <taxon>Basidiomycota</taxon>
        <taxon>Agaricomycotina</taxon>
        <taxon>Agaricomycetes</taxon>
        <taxon>Agaricomycetidae</taxon>
        <taxon>Agaricales</taxon>
        <taxon>Agaricineae</taxon>
        <taxon>Hymenogastraceae</taxon>
        <taxon>Gymnopilus</taxon>
    </lineage>
</organism>
<feature type="region of interest" description="Disordered" evidence="1">
    <location>
        <begin position="1"/>
        <end position="180"/>
    </location>
</feature>
<feature type="compositionally biased region" description="Pro residues" evidence="1">
    <location>
        <begin position="158"/>
        <end position="179"/>
    </location>
</feature>
<evidence type="ECO:0000259" key="2">
    <source>
        <dbReference type="PROSITE" id="PS50878"/>
    </source>
</evidence>
<dbReference type="Pfam" id="PF03372">
    <property type="entry name" value="Exo_endo_phos"/>
    <property type="match status" value="1"/>
</dbReference>
<dbReference type="Proteomes" id="UP000284706">
    <property type="component" value="Unassembled WGS sequence"/>
</dbReference>
<dbReference type="Gene3D" id="3.60.10.10">
    <property type="entry name" value="Endonuclease/exonuclease/phosphatase"/>
    <property type="match status" value="1"/>
</dbReference>
<dbReference type="InParanoid" id="A0A409VSR1"/>
<dbReference type="PROSITE" id="PS50878">
    <property type="entry name" value="RT_POL"/>
    <property type="match status" value="1"/>
</dbReference>
<evidence type="ECO:0000256" key="1">
    <source>
        <dbReference type="SAM" id="MobiDB-lite"/>
    </source>
</evidence>
<name>A0A409VSR1_9AGAR</name>
<dbReference type="STRING" id="231916.A0A409VSR1"/>
<reference evidence="3 4" key="1">
    <citation type="journal article" date="2018" name="Evol. Lett.">
        <title>Horizontal gene cluster transfer increased hallucinogenic mushroom diversity.</title>
        <authorList>
            <person name="Reynolds H.T."/>
            <person name="Vijayakumar V."/>
            <person name="Gluck-Thaler E."/>
            <person name="Korotkin H.B."/>
            <person name="Matheny P.B."/>
            <person name="Slot J.C."/>
        </authorList>
    </citation>
    <scope>NUCLEOTIDE SEQUENCE [LARGE SCALE GENOMIC DNA]</scope>
    <source>
        <strain evidence="3 4">SRW20</strain>
    </source>
</reference>
<dbReference type="EMBL" id="NHYE01005575">
    <property type="protein sequence ID" value="PPQ69330.1"/>
    <property type="molecule type" value="Genomic_DNA"/>
</dbReference>
<feature type="domain" description="Reverse transcriptase" evidence="2">
    <location>
        <begin position="896"/>
        <end position="1078"/>
    </location>
</feature>
<evidence type="ECO:0000313" key="3">
    <source>
        <dbReference type="EMBL" id="PPQ69330.1"/>
    </source>
</evidence>
<feature type="compositionally biased region" description="Basic residues" evidence="1">
    <location>
        <begin position="129"/>
        <end position="141"/>
    </location>
</feature>
<proteinExistence type="predicted"/>
<feature type="compositionally biased region" description="Polar residues" evidence="1">
    <location>
        <begin position="26"/>
        <end position="35"/>
    </location>
</feature>
<dbReference type="AlphaFoldDB" id="A0A409VSR1"/>
<accession>A0A409VSR1</accession>
<dbReference type="InterPro" id="IPR005135">
    <property type="entry name" value="Endo/exonuclease/phosphatase"/>
</dbReference>
<dbReference type="OrthoDB" id="3049395at2759"/>
<gene>
    <name evidence="3" type="ORF">CVT26_002562</name>
</gene>